<keyword evidence="1" id="KW-0175">Coiled coil</keyword>
<evidence type="ECO:0000313" key="5">
    <source>
        <dbReference type="Proteomes" id="UP000515947"/>
    </source>
</evidence>
<dbReference type="Pfam" id="PF10708">
    <property type="entry name" value="DUF2510"/>
    <property type="match status" value="1"/>
</dbReference>
<dbReference type="Proteomes" id="UP000515947">
    <property type="component" value="Chromosome"/>
</dbReference>
<protein>
    <submittedName>
        <fullName evidence="4">DUF4041 domain-containing protein</fullName>
    </submittedName>
</protein>
<feature type="compositionally biased region" description="Low complexity" evidence="2">
    <location>
        <begin position="38"/>
        <end position="48"/>
    </location>
</feature>
<feature type="coiled-coil region" evidence="1">
    <location>
        <begin position="86"/>
        <end position="149"/>
    </location>
</feature>
<dbReference type="Pfam" id="PF13455">
    <property type="entry name" value="MUG113"/>
    <property type="match status" value="1"/>
</dbReference>
<reference evidence="4 5" key="1">
    <citation type="submission" date="2020-08" db="EMBL/GenBank/DDBJ databases">
        <title>Genome sequence of Nocardioides mesophilus KACC 16243T.</title>
        <authorList>
            <person name="Hyun D.-W."/>
            <person name="Bae J.-W."/>
        </authorList>
    </citation>
    <scope>NUCLEOTIDE SEQUENCE [LARGE SCALE GENOMIC DNA]</scope>
    <source>
        <strain evidence="4 5">KACC 16243</strain>
    </source>
</reference>
<dbReference type="InterPro" id="IPR025280">
    <property type="entry name" value="SNIPE"/>
</dbReference>
<dbReference type="EMBL" id="CP060713">
    <property type="protein sequence ID" value="QNN52313.1"/>
    <property type="molecule type" value="Genomic_DNA"/>
</dbReference>
<gene>
    <name evidence="4" type="ORF">H9L09_17785</name>
</gene>
<dbReference type="AlphaFoldDB" id="A0A7G9R9N8"/>
<sequence>MPPADWYPDPRDSGQLRYWDGQQWTERRSARQQPSVHAAVLSATPAAASDLGEDRPATQSDPGAPRAAAPRWQEKSSTKVPLFGARKHALQTSEELERLRSEMERLGVLDVAELRREREELQTQVAQQRAAFEQERSALDAKLVELRRNVVLTQEAEILQEVGIYEYRHPLADSIAYKAELSQLQDRIKTLARQENGAIRGATQWQVNGSAAQGRKMVKDFSKLMLRAYNAEADNLVRGMKPYKLESAVDRLNKVVKTIQNLGKTMSIEVTTEYHRLRIRELELAADYQEMLAREKEKEREERELLREQRKVEQEIAREKERLEKERQHYRNAIQALLDKGDTEGAERMRAQLDDVEKAIADVDYRAANARAGYVYVISNLGAFGERMIKVGMTRRLEPRDRIRELSDASVPFNFDVHALFFADDAVGIESEMHRRLAAQRVNKVNLRREFFYATPADARDLLAELAGELLEFEEFPEAVEFHQSQNALDATVRSESELTVISSA</sequence>
<evidence type="ECO:0000256" key="1">
    <source>
        <dbReference type="SAM" id="Coils"/>
    </source>
</evidence>
<dbReference type="KEGG" id="nmes:H9L09_17785"/>
<evidence type="ECO:0000313" key="4">
    <source>
        <dbReference type="EMBL" id="QNN52313.1"/>
    </source>
</evidence>
<dbReference type="Pfam" id="PF13250">
    <property type="entry name" value="SNIPE"/>
    <property type="match status" value="1"/>
</dbReference>
<accession>A0A7G9R9N8</accession>
<dbReference type="RefSeq" id="WP_187578155.1">
    <property type="nucleotide sequence ID" value="NZ_CP060713.1"/>
</dbReference>
<feature type="coiled-coil region" evidence="1">
    <location>
        <begin position="285"/>
        <end position="366"/>
    </location>
</feature>
<name>A0A7G9R9N8_9ACTN</name>
<dbReference type="InterPro" id="IPR018306">
    <property type="entry name" value="Phage_T5_Orf172_DNA-bd"/>
</dbReference>
<feature type="domain" description="Bacteriophage T5 Orf172 DNA-binding" evidence="3">
    <location>
        <begin position="383"/>
        <end position="466"/>
    </location>
</feature>
<evidence type="ECO:0000256" key="2">
    <source>
        <dbReference type="SAM" id="MobiDB-lite"/>
    </source>
</evidence>
<dbReference type="InterPro" id="IPR018929">
    <property type="entry name" value="DUF2510"/>
</dbReference>
<dbReference type="SMART" id="SM00974">
    <property type="entry name" value="T5orf172"/>
    <property type="match status" value="1"/>
</dbReference>
<feature type="region of interest" description="Disordered" evidence="2">
    <location>
        <begin position="24"/>
        <end position="79"/>
    </location>
</feature>
<keyword evidence="5" id="KW-1185">Reference proteome</keyword>
<evidence type="ECO:0000259" key="3">
    <source>
        <dbReference type="SMART" id="SM00974"/>
    </source>
</evidence>
<proteinExistence type="predicted"/>
<organism evidence="4 5">
    <name type="scientific">Nocardioides mesophilus</name>
    <dbReference type="NCBI Taxonomy" id="433659"/>
    <lineage>
        <taxon>Bacteria</taxon>
        <taxon>Bacillati</taxon>
        <taxon>Actinomycetota</taxon>
        <taxon>Actinomycetes</taxon>
        <taxon>Propionibacteriales</taxon>
        <taxon>Nocardioidaceae</taxon>
        <taxon>Nocardioides</taxon>
    </lineage>
</organism>